<proteinExistence type="predicted"/>
<gene>
    <name evidence="4" type="ORF">GYMLUDRAFT_166434</name>
</gene>
<dbReference type="Proteomes" id="UP000053593">
    <property type="component" value="Unassembled WGS sequence"/>
</dbReference>
<dbReference type="OrthoDB" id="2432613at2759"/>
<protein>
    <recommendedName>
        <fullName evidence="3">Yeast cell wall synthesis Kre9/Knh1-like N-terminal domain-containing protein</fullName>
    </recommendedName>
</protein>
<organism evidence="4 5">
    <name type="scientific">Collybiopsis luxurians FD-317 M1</name>
    <dbReference type="NCBI Taxonomy" id="944289"/>
    <lineage>
        <taxon>Eukaryota</taxon>
        <taxon>Fungi</taxon>
        <taxon>Dikarya</taxon>
        <taxon>Basidiomycota</taxon>
        <taxon>Agaricomycotina</taxon>
        <taxon>Agaricomycetes</taxon>
        <taxon>Agaricomycetidae</taxon>
        <taxon>Agaricales</taxon>
        <taxon>Marasmiineae</taxon>
        <taxon>Omphalotaceae</taxon>
        <taxon>Collybiopsis</taxon>
        <taxon>Collybiopsis luxurians</taxon>
    </lineage>
</organism>
<dbReference type="Pfam" id="PF10342">
    <property type="entry name" value="Kre9_KNH"/>
    <property type="match status" value="1"/>
</dbReference>
<accession>A0A0D0BZG4</accession>
<reference evidence="4 5" key="1">
    <citation type="submission" date="2014-04" db="EMBL/GenBank/DDBJ databases">
        <title>Evolutionary Origins and Diversification of the Mycorrhizal Mutualists.</title>
        <authorList>
            <consortium name="DOE Joint Genome Institute"/>
            <consortium name="Mycorrhizal Genomics Consortium"/>
            <person name="Kohler A."/>
            <person name="Kuo A."/>
            <person name="Nagy L.G."/>
            <person name="Floudas D."/>
            <person name="Copeland A."/>
            <person name="Barry K.W."/>
            <person name="Cichocki N."/>
            <person name="Veneault-Fourrey C."/>
            <person name="LaButti K."/>
            <person name="Lindquist E.A."/>
            <person name="Lipzen A."/>
            <person name="Lundell T."/>
            <person name="Morin E."/>
            <person name="Murat C."/>
            <person name="Riley R."/>
            <person name="Ohm R."/>
            <person name="Sun H."/>
            <person name="Tunlid A."/>
            <person name="Henrissat B."/>
            <person name="Grigoriev I.V."/>
            <person name="Hibbett D.S."/>
            <person name="Martin F."/>
        </authorList>
    </citation>
    <scope>NUCLEOTIDE SEQUENCE [LARGE SCALE GENOMIC DNA]</scope>
    <source>
        <strain evidence="4 5">FD-317 M1</strain>
    </source>
</reference>
<sequence>MFSFKALALAIIALGALTAVQASLFIIQPSSGSTCSGGSPCTVQWLDDGTSPLNSEIGVTTVGLYTGVMQLVQSIPAVDVSTSQSLTFTPIPGAGPNSNT</sequence>
<feature type="signal peptide" evidence="2">
    <location>
        <begin position="1"/>
        <end position="22"/>
    </location>
</feature>
<evidence type="ECO:0000259" key="3">
    <source>
        <dbReference type="Pfam" id="PF10342"/>
    </source>
</evidence>
<evidence type="ECO:0000313" key="5">
    <source>
        <dbReference type="Proteomes" id="UP000053593"/>
    </source>
</evidence>
<keyword evidence="1 2" id="KW-0732">Signal</keyword>
<evidence type="ECO:0000313" key="4">
    <source>
        <dbReference type="EMBL" id="KIK61301.1"/>
    </source>
</evidence>
<dbReference type="InterPro" id="IPR018466">
    <property type="entry name" value="Kre9/Knh1-like_N"/>
</dbReference>
<feature type="chain" id="PRO_5002207589" description="Yeast cell wall synthesis Kre9/Knh1-like N-terminal domain-containing protein" evidence="2">
    <location>
        <begin position="23"/>
        <end position="100"/>
    </location>
</feature>
<dbReference type="HOGENOM" id="CLU_156054_0_0_1"/>
<keyword evidence="5" id="KW-1185">Reference proteome</keyword>
<dbReference type="EMBL" id="KN834771">
    <property type="protein sequence ID" value="KIK61301.1"/>
    <property type="molecule type" value="Genomic_DNA"/>
</dbReference>
<dbReference type="AlphaFoldDB" id="A0A0D0BZG4"/>
<feature type="domain" description="Yeast cell wall synthesis Kre9/Knh1-like N-terminal" evidence="3">
    <location>
        <begin position="28"/>
        <end position="96"/>
    </location>
</feature>
<evidence type="ECO:0000256" key="1">
    <source>
        <dbReference type="ARBA" id="ARBA00022729"/>
    </source>
</evidence>
<name>A0A0D0BZG4_9AGAR</name>
<evidence type="ECO:0000256" key="2">
    <source>
        <dbReference type="SAM" id="SignalP"/>
    </source>
</evidence>